<accession>A0A9J9GJX1</accession>
<evidence type="ECO:0000256" key="1">
    <source>
        <dbReference type="SAM" id="MobiDB-lite"/>
    </source>
</evidence>
<feature type="compositionally biased region" description="Basic and acidic residues" evidence="1">
    <location>
        <begin position="133"/>
        <end position="149"/>
    </location>
</feature>
<keyword evidence="2" id="KW-0614">Plasmid</keyword>
<keyword evidence="3" id="KW-1185">Reference proteome</keyword>
<proteinExistence type="predicted"/>
<dbReference type="KEGG" id="ent:Ent638_4253"/>
<gene>
    <name evidence="2" type="ordered locus">Ent638_4253</name>
</gene>
<feature type="region of interest" description="Disordered" evidence="1">
    <location>
        <begin position="133"/>
        <end position="191"/>
    </location>
</feature>
<name>A0A9J9GJX1_ENT38</name>
<dbReference type="EMBL" id="CP000654">
    <property type="protein sequence ID" value="ABP62858.1"/>
    <property type="molecule type" value="Genomic_DNA"/>
</dbReference>
<dbReference type="AlphaFoldDB" id="A0A9J9GJX1"/>
<reference evidence="3" key="1">
    <citation type="journal article" date="2010" name="PLoS Genet.">
        <title>Genome sequence of the plant growth promoting endophytic bacterium Enterobacter sp. 638.</title>
        <authorList>
            <person name="Taghavi S."/>
            <person name="van der Lelie D."/>
            <person name="Hoffman A."/>
            <person name="Zhang Y.B."/>
            <person name="Walla M.D."/>
            <person name="Vangronsveld J."/>
            <person name="Newman L."/>
            <person name="Monchy S."/>
        </authorList>
    </citation>
    <scope>NUCLEOTIDE SEQUENCE [LARGE SCALE GENOMIC DNA]</scope>
    <source>
        <strain evidence="3">638</strain>
    </source>
</reference>
<evidence type="ECO:0000313" key="3">
    <source>
        <dbReference type="Proteomes" id="UP000000230"/>
    </source>
</evidence>
<protein>
    <submittedName>
        <fullName evidence="2">Uncharacterized protein</fullName>
    </submittedName>
</protein>
<sequence>MFESVILLCSVSLCVNVKWFILSSYFTKGCELLNRKSRMKLVWKETPRGRIERYLSITEKESVLHVFSHSRKPSQADLRITNVILEEMDRKELWIECDCVEREQDMKGPYNCEVKRAYLRHVKTSMRHDETCPLYRMKKERDADSKSNEGKTSPLNPIGGDDWLPDRKEKARAKQSKELPHPRKKRRKTLKPVPALGRKLLTLIQAAGLNQIELGTHYKPPGLATAVQFVKDVLNTHTMRNGTILADLISCSPWVAIEKIEEMLKKLEVNGGINSLDKELCVYVVGLAAEVSRESVTFSVRGKAFTHSPETRVTINGENYLNAGSRGPYWTILEYRRDGKGIVYCHDAYAHAAFTLDNPVPVDSNLEKSTLKTIINACEFASRQTNRPESLSLSKPLFTLRTFEDGVEEVIHPDFILNVAPVNQKTVTTLIIETMGYDLADYIERKSETHNLMRQEGTLLTDPPDWPEPSKTTFNSVLLKHIFRAAK</sequence>
<organism evidence="2 3">
    <name type="scientific">Enterobacter sp. (strain 638)</name>
    <dbReference type="NCBI Taxonomy" id="399742"/>
    <lineage>
        <taxon>Bacteria</taxon>
        <taxon>Pseudomonadati</taxon>
        <taxon>Pseudomonadota</taxon>
        <taxon>Gammaproteobacteria</taxon>
        <taxon>Enterobacterales</taxon>
        <taxon>Enterobacteriaceae</taxon>
        <taxon>Enterobacter</taxon>
    </lineage>
</organism>
<evidence type="ECO:0000313" key="2">
    <source>
        <dbReference type="EMBL" id="ABP62858.1"/>
    </source>
</evidence>
<dbReference type="Proteomes" id="UP000000230">
    <property type="component" value="Plasmid pENTE01"/>
</dbReference>
<geneLocation type="plasmid" evidence="2 3">
    <name>pENTE01</name>
</geneLocation>